<dbReference type="GeneID" id="72778281"/>
<evidence type="ECO:0000313" key="1">
    <source>
        <dbReference type="EMBL" id="USG99455.1"/>
    </source>
</evidence>
<protein>
    <submittedName>
        <fullName evidence="1">Uncharacterized protein</fullName>
    </submittedName>
</protein>
<dbReference type="KEGG" id="thei:K1720_08000"/>
<accession>A0A9E7SC59</accession>
<dbReference type="EMBL" id="CP080572">
    <property type="protein sequence ID" value="USG99455.1"/>
    <property type="molecule type" value="Genomic_DNA"/>
</dbReference>
<evidence type="ECO:0000313" key="2">
    <source>
        <dbReference type="Proteomes" id="UP001056425"/>
    </source>
</evidence>
<proteinExistence type="predicted"/>
<dbReference type="Proteomes" id="UP001056425">
    <property type="component" value="Chromosome"/>
</dbReference>
<keyword evidence="2" id="KW-1185">Reference proteome</keyword>
<gene>
    <name evidence="1" type="ORF">K1720_08000</name>
</gene>
<organism evidence="1 2">
    <name type="scientific">Thermococcus argininiproducens</name>
    <dbReference type="NCBI Taxonomy" id="2866384"/>
    <lineage>
        <taxon>Archaea</taxon>
        <taxon>Methanobacteriati</taxon>
        <taxon>Methanobacteriota</taxon>
        <taxon>Thermococci</taxon>
        <taxon>Thermococcales</taxon>
        <taxon>Thermococcaceae</taxon>
        <taxon>Thermococcus</taxon>
    </lineage>
</organism>
<dbReference type="RefSeq" id="WP_251948316.1">
    <property type="nucleotide sequence ID" value="NZ_CP080572.1"/>
</dbReference>
<dbReference type="AlphaFoldDB" id="A0A9E7SC59"/>
<reference evidence="1 2" key="1">
    <citation type="submission" date="2021-08" db="EMBL/GenBank/DDBJ databases">
        <title>Thermococcus onnuriiensis IOH2.</title>
        <authorList>
            <person name="Park Y.-J."/>
        </authorList>
    </citation>
    <scope>NUCLEOTIDE SEQUENCE [LARGE SCALE GENOMIC DNA]</scope>
    <source>
        <strain evidence="1 2">IOH2</strain>
    </source>
</reference>
<name>A0A9E7SC59_9EURY</name>
<sequence>MGWKETLKEEGLLEVEDFVIEVSIDSECLCKDDQIYPAVLVYDLKNEEVYYLDEPFEPVSNFREALDQIFEWFERYKNGEKPLMKRSPKKSAPEDVIKRFLKAINSLE</sequence>